<name>A0AAE1LCK9_9NEOP</name>
<dbReference type="EMBL" id="JAHWGI010000382">
    <property type="protein sequence ID" value="KAK3914525.1"/>
    <property type="molecule type" value="Genomic_DNA"/>
</dbReference>
<proteinExistence type="predicted"/>
<accession>A0AAE1LCK9</accession>
<gene>
    <name evidence="2" type="ORF">KUF71_023926</name>
</gene>
<evidence type="ECO:0000313" key="2">
    <source>
        <dbReference type="EMBL" id="KAK3914525.1"/>
    </source>
</evidence>
<feature type="region of interest" description="Disordered" evidence="1">
    <location>
        <begin position="210"/>
        <end position="287"/>
    </location>
</feature>
<comment type="caution">
    <text evidence="2">The sequence shown here is derived from an EMBL/GenBank/DDBJ whole genome shotgun (WGS) entry which is preliminary data.</text>
</comment>
<organism evidence="2 3">
    <name type="scientific">Frankliniella fusca</name>
    <dbReference type="NCBI Taxonomy" id="407009"/>
    <lineage>
        <taxon>Eukaryota</taxon>
        <taxon>Metazoa</taxon>
        <taxon>Ecdysozoa</taxon>
        <taxon>Arthropoda</taxon>
        <taxon>Hexapoda</taxon>
        <taxon>Insecta</taxon>
        <taxon>Pterygota</taxon>
        <taxon>Neoptera</taxon>
        <taxon>Paraneoptera</taxon>
        <taxon>Thysanoptera</taxon>
        <taxon>Terebrantia</taxon>
        <taxon>Thripoidea</taxon>
        <taxon>Thripidae</taxon>
        <taxon>Frankliniella</taxon>
    </lineage>
</organism>
<evidence type="ECO:0000313" key="3">
    <source>
        <dbReference type="Proteomes" id="UP001219518"/>
    </source>
</evidence>
<protein>
    <submittedName>
        <fullName evidence="2">Icarapin-like</fullName>
    </submittedName>
</protein>
<evidence type="ECO:0000256" key="1">
    <source>
        <dbReference type="SAM" id="MobiDB-lite"/>
    </source>
</evidence>
<reference evidence="2" key="1">
    <citation type="submission" date="2021-07" db="EMBL/GenBank/DDBJ databases">
        <authorList>
            <person name="Catto M.A."/>
            <person name="Jacobson A."/>
            <person name="Kennedy G."/>
            <person name="Labadie P."/>
            <person name="Hunt B.G."/>
            <person name="Srinivasan R."/>
        </authorList>
    </citation>
    <scope>NUCLEOTIDE SEQUENCE</scope>
    <source>
        <strain evidence="2">PL_HMW_Pooled</strain>
        <tissue evidence="2">Head</tissue>
    </source>
</reference>
<feature type="compositionally biased region" description="Basic and acidic residues" evidence="1">
    <location>
        <begin position="210"/>
        <end position="230"/>
    </location>
</feature>
<dbReference type="Proteomes" id="UP001219518">
    <property type="component" value="Unassembled WGS sequence"/>
</dbReference>
<keyword evidence="3" id="KW-1185">Reference proteome</keyword>
<dbReference type="AlphaFoldDB" id="A0AAE1LCK9"/>
<sequence>MTINYHQIINYGLVGYNLNEASFGSRPARQESNPDRDVEVVEPVNTGAGSSRSHFVPPESESPEEIPFAFGIPVRRIGSFGGLGGVGLGARPILVRPLGVHPVLAARDDSDEASSEEDGGFIRPYFTDPMNNFMIQMAEMMAAMRREMAEVLSRGGGSSRDGVPDFTKLGNTTSTTKVIDGHVITVNETVIEGEGEEPELHIRVIDVHPSEAPESEQGHRAGQDDSKDAETVESTASDSEAVTPTADRSENEIPMKVGSEVDDLNLDNARSARSRARPSRDNSGLVF</sequence>
<feature type="compositionally biased region" description="Polar residues" evidence="1">
    <location>
        <begin position="232"/>
        <end position="242"/>
    </location>
</feature>
<reference evidence="2" key="2">
    <citation type="journal article" date="2023" name="BMC Genomics">
        <title>Pest status, molecular evolution, and epigenetic factors derived from the genome assembly of Frankliniella fusca, a thysanopteran phytovirus vector.</title>
        <authorList>
            <person name="Catto M.A."/>
            <person name="Labadie P.E."/>
            <person name="Jacobson A.L."/>
            <person name="Kennedy G.G."/>
            <person name="Srinivasan R."/>
            <person name="Hunt B.G."/>
        </authorList>
    </citation>
    <scope>NUCLEOTIDE SEQUENCE</scope>
    <source>
        <strain evidence="2">PL_HMW_Pooled</strain>
    </source>
</reference>